<proteinExistence type="inferred from homology"/>
<dbReference type="PANTHER" id="PTHR13931">
    <property type="entry name" value="UBIQUITINATION FACTOR E4"/>
    <property type="match status" value="1"/>
</dbReference>
<evidence type="ECO:0000256" key="7">
    <source>
        <dbReference type="ARBA" id="ARBA00022786"/>
    </source>
</evidence>
<keyword evidence="12" id="KW-1185">Reference proteome</keyword>
<feature type="region of interest" description="Disordered" evidence="9">
    <location>
        <begin position="801"/>
        <end position="821"/>
    </location>
</feature>
<reference evidence="11" key="1">
    <citation type="submission" date="2022-07" db="EMBL/GenBank/DDBJ databases">
        <title>Phylogenomic reconstructions and comparative analyses of Kickxellomycotina fungi.</title>
        <authorList>
            <person name="Reynolds N.K."/>
            <person name="Stajich J.E."/>
            <person name="Barry K."/>
            <person name="Grigoriev I.V."/>
            <person name="Crous P."/>
            <person name="Smith M.E."/>
        </authorList>
    </citation>
    <scope>NUCLEOTIDE SEQUENCE</scope>
    <source>
        <strain evidence="11">NBRC 105413</strain>
    </source>
</reference>
<dbReference type="EC" id="2.3.2.27" evidence="11"/>
<comment type="pathway">
    <text evidence="3">Protein modification; protein ubiquitination.</text>
</comment>
<dbReference type="PROSITE" id="PS51698">
    <property type="entry name" value="U_BOX"/>
    <property type="match status" value="1"/>
</dbReference>
<keyword evidence="7" id="KW-0833">Ubl conjugation pathway</keyword>
<evidence type="ECO:0000256" key="2">
    <source>
        <dbReference type="ARBA" id="ARBA00004496"/>
    </source>
</evidence>
<dbReference type="InterPro" id="IPR019474">
    <property type="entry name" value="Ub_conjug_fac_E4_core"/>
</dbReference>
<dbReference type="Proteomes" id="UP001145021">
    <property type="component" value="Unassembled WGS sequence"/>
</dbReference>
<dbReference type="GO" id="GO:0005634">
    <property type="term" value="C:nucleus"/>
    <property type="evidence" value="ECO:0007669"/>
    <property type="project" value="UniProtKB-SubCell"/>
</dbReference>
<gene>
    <name evidence="11" type="primary">UFD2</name>
    <name evidence="11" type="ORF">LPJ64_003068</name>
</gene>
<evidence type="ECO:0000256" key="3">
    <source>
        <dbReference type="ARBA" id="ARBA00004906"/>
    </source>
</evidence>
<dbReference type="GO" id="GO:0036503">
    <property type="term" value="P:ERAD pathway"/>
    <property type="evidence" value="ECO:0007669"/>
    <property type="project" value="InterPro"/>
</dbReference>
<evidence type="ECO:0000256" key="6">
    <source>
        <dbReference type="ARBA" id="ARBA00022679"/>
    </source>
</evidence>
<keyword evidence="6 11" id="KW-0808">Transferase</keyword>
<dbReference type="Gene3D" id="3.30.40.10">
    <property type="entry name" value="Zinc/RING finger domain, C3HC4 (zinc finger)"/>
    <property type="match status" value="1"/>
</dbReference>
<dbReference type="GO" id="GO:0005737">
    <property type="term" value="C:cytoplasm"/>
    <property type="evidence" value="ECO:0007669"/>
    <property type="project" value="UniProtKB-SubCell"/>
</dbReference>
<dbReference type="EMBL" id="JANBOH010000111">
    <property type="protein sequence ID" value="KAJ1645329.1"/>
    <property type="molecule type" value="Genomic_DNA"/>
</dbReference>
<dbReference type="Pfam" id="PF04564">
    <property type="entry name" value="U-box"/>
    <property type="match status" value="1"/>
</dbReference>
<comment type="similarity">
    <text evidence="4">Belongs to the ubiquitin conjugation factor E4 family.</text>
</comment>
<dbReference type="SMART" id="SM00504">
    <property type="entry name" value="Ubox"/>
    <property type="match status" value="1"/>
</dbReference>
<evidence type="ECO:0000256" key="4">
    <source>
        <dbReference type="ARBA" id="ARBA00007434"/>
    </source>
</evidence>
<keyword evidence="5" id="KW-0963">Cytoplasm</keyword>
<dbReference type="GO" id="GO:0034450">
    <property type="term" value="F:ubiquitin-ubiquitin ligase activity"/>
    <property type="evidence" value="ECO:0007669"/>
    <property type="project" value="InterPro"/>
</dbReference>
<evidence type="ECO:0000256" key="1">
    <source>
        <dbReference type="ARBA" id="ARBA00004123"/>
    </source>
</evidence>
<keyword evidence="8" id="KW-0539">Nucleus</keyword>
<keyword evidence="11" id="KW-0012">Acyltransferase</keyword>
<name>A0A9W7XMF0_9FUNG</name>
<dbReference type="GO" id="GO:0000151">
    <property type="term" value="C:ubiquitin ligase complex"/>
    <property type="evidence" value="ECO:0007669"/>
    <property type="project" value="InterPro"/>
</dbReference>
<dbReference type="SUPFAM" id="SSF57850">
    <property type="entry name" value="RING/U-box"/>
    <property type="match status" value="1"/>
</dbReference>
<evidence type="ECO:0000313" key="12">
    <source>
        <dbReference type="Proteomes" id="UP001145021"/>
    </source>
</evidence>
<evidence type="ECO:0000313" key="11">
    <source>
        <dbReference type="EMBL" id="KAJ1645329.1"/>
    </source>
</evidence>
<accession>A0A9W7XMF0</accession>
<dbReference type="InterPro" id="IPR045132">
    <property type="entry name" value="UBE4"/>
</dbReference>
<evidence type="ECO:0000256" key="9">
    <source>
        <dbReference type="SAM" id="MobiDB-lite"/>
    </source>
</evidence>
<organism evidence="11 12">
    <name type="scientific">Coemansia asiatica</name>
    <dbReference type="NCBI Taxonomy" id="1052880"/>
    <lineage>
        <taxon>Eukaryota</taxon>
        <taxon>Fungi</taxon>
        <taxon>Fungi incertae sedis</taxon>
        <taxon>Zoopagomycota</taxon>
        <taxon>Kickxellomycotina</taxon>
        <taxon>Kickxellomycetes</taxon>
        <taxon>Kickxellales</taxon>
        <taxon>Kickxellaceae</taxon>
        <taxon>Coemansia</taxon>
    </lineage>
</organism>
<dbReference type="InterPro" id="IPR003613">
    <property type="entry name" value="Ubox_domain"/>
</dbReference>
<feature type="domain" description="U-box" evidence="10">
    <location>
        <begin position="994"/>
        <end position="1068"/>
    </location>
</feature>
<dbReference type="AlphaFoldDB" id="A0A9W7XMF0"/>
<evidence type="ECO:0000259" key="10">
    <source>
        <dbReference type="PROSITE" id="PS51698"/>
    </source>
</evidence>
<comment type="caution">
    <text evidence="11">The sequence shown here is derived from an EMBL/GenBank/DDBJ whole genome shotgun (WGS) entry which is preliminary data.</text>
</comment>
<dbReference type="Pfam" id="PF10408">
    <property type="entry name" value="Ufd2P_core"/>
    <property type="match status" value="1"/>
</dbReference>
<evidence type="ECO:0000256" key="5">
    <source>
        <dbReference type="ARBA" id="ARBA00022490"/>
    </source>
</evidence>
<sequence length="1073" mass="120252">MATPKPEKTFEQWQDDALSTVLSVTLDNTNPKRSRRYYLEDVAEELKAEEGAQVLITRSTLERVLVARLDEDRVVSSGIGVFEYLLSSWQSAQGVIANLSGAKGKTLDAEARVARIQVLEETRDLLVSYMGLALQIPDMFPQSGRLGRSVIVDAMLVASSDDALHQLVMDSWLPQIIKRFENDGLSEIVSAIASELAVRTIIKPELHSLLKPGFRRVLEVLEALTSHMAVAKALAHSPSFDQAEISGRMTQIRSAMGPFLAISGLPDSDESITREYYADAPQRSPSDRKALHSSLRSTTQFVQTALFTIFDRLVRAGTEERTQTLQYTLRALATNAHRAAMQVDASKVVSDGFADNLAAVWLKLSEPFTQDPGLGKIGRVDPDWVTLRAMLGAESGGLDDAKSEIATYWRELTRINADKQLVDAYLEKKLSEANSASARPGFVADCFFATANALHIGPIATIGRYKQLLKTIGRMRSEIKRFEAAPQLLPPAQRATLPLLMQRWKKQLHDMECEKIALDAHVLDPRRLCANLVFYRFAMCFLLRQVDGRGSFPQQPFVMPEEGNSNNGNNGGSVLPDAWRMLPEFLIEDVIDFVVFAAVYIPEVLMDPTAQVGHQGLRTFDDILPLFIITFLARPGLISNPHLKSHLVDVLHMLTYRDPREGDDYVDTLGGSLANLQYHPSVNQFQANLDANPTARAYMVPALLRFYVDVERTGASSQFYDKFNVRYYIARTLRSLWARGKQYVKTTQRFFSQQQDSDATTGSTSRDRSVIEQFVARLMTDTTYLLDESLSKLALIHDLEHKTPSRDQDNSNSNSPSDVGDRLQEAERMATTYVSLAHETVHMLAFLSRLSPRSFQAIEVVGRLAAMLNYNLKLLTGPKCSSLRVRDMKERFAFNPRVLLSELTSVYIHLGLTLSETDSGQMESDEDQQAVSRFVTAVVEDDRSYSSGLFSDAYSILERWSLKSTESLEKLTLFADKCKEAKVDSRLIEFLESKAPDQYLDPLLASLITDPVRLPTSDTVMELAVIKGQLLSDPRDPFNRAMLTVDMLEPVPELKQEIAAWREKMVKEYEAQK</sequence>
<dbReference type="GO" id="GO:0000209">
    <property type="term" value="P:protein polyubiquitination"/>
    <property type="evidence" value="ECO:0007669"/>
    <property type="project" value="TreeGrafter"/>
</dbReference>
<dbReference type="GO" id="GO:0006511">
    <property type="term" value="P:ubiquitin-dependent protein catabolic process"/>
    <property type="evidence" value="ECO:0007669"/>
    <property type="project" value="InterPro"/>
</dbReference>
<dbReference type="InterPro" id="IPR013083">
    <property type="entry name" value="Znf_RING/FYVE/PHD"/>
</dbReference>
<dbReference type="PANTHER" id="PTHR13931:SF2">
    <property type="entry name" value="UBIQUITIN CONJUGATION FACTOR E4 B"/>
    <property type="match status" value="1"/>
</dbReference>
<protein>
    <submittedName>
        <fullName evidence="11">Ubiquitin conjugation factor E4</fullName>
        <ecNumber evidence="11">2.3.2.27</ecNumber>
    </submittedName>
</protein>
<comment type="subcellular location">
    <subcellularLocation>
        <location evidence="2">Cytoplasm</location>
    </subcellularLocation>
    <subcellularLocation>
        <location evidence="1">Nucleus</location>
    </subcellularLocation>
</comment>
<evidence type="ECO:0000256" key="8">
    <source>
        <dbReference type="ARBA" id="ARBA00023242"/>
    </source>
</evidence>